<keyword evidence="2" id="KW-1185">Reference proteome</keyword>
<dbReference type="AlphaFoldDB" id="A0A1N7AWT8"/>
<reference evidence="2" key="1">
    <citation type="submission" date="2017-01" db="EMBL/GenBank/DDBJ databases">
        <authorList>
            <person name="Varghese N."/>
            <person name="Submissions S."/>
        </authorList>
    </citation>
    <scope>NUCLEOTIDE SEQUENCE [LARGE SCALE GENOMIC DNA]</scope>
    <source>
        <strain evidence="2">DSM 15366</strain>
    </source>
</reference>
<protein>
    <submittedName>
        <fullName evidence="1">CarboxypepD_reg-like domain-containing protein</fullName>
    </submittedName>
</protein>
<dbReference type="SUPFAM" id="SSF49464">
    <property type="entry name" value="Carboxypeptidase regulatory domain-like"/>
    <property type="match status" value="1"/>
</dbReference>
<evidence type="ECO:0000313" key="1">
    <source>
        <dbReference type="EMBL" id="SIR43524.1"/>
    </source>
</evidence>
<proteinExistence type="predicted"/>
<dbReference type="Gene3D" id="2.60.40.1120">
    <property type="entry name" value="Carboxypeptidase-like, regulatory domain"/>
    <property type="match status" value="1"/>
</dbReference>
<dbReference type="STRING" id="228959.SAMN05421797_1182"/>
<name>A0A1N7AWT8_9FLAO</name>
<dbReference type="Proteomes" id="UP000186953">
    <property type="component" value="Unassembled WGS sequence"/>
</dbReference>
<organism evidence="1 2">
    <name type="scientific">Maribacter ulvicola</name>
    <dbReference type="NCBI Taxonomy" id="228959"/>
    <lineage>
        <taxon>Bacteria</taxon>
        <taxon>Pseudomonadati</taxon>
        <taxon>Bacteroidota</taxon>
        <taxon>Flavobacteriia</taxon>
        <taxon>Flavobacteriales</taxon>
        <taxon>Flavobacteriaceae</taxon>
        <taxon>Maribacter</taxon>
    </lineage>
</organism>
<gene>
    <name evidence="1" type="ORF">SAMN05421797_1182</name>
</gene>
<evidence type="ECO:0000313" key="2">
    <source>
        <dbReference type="Proteomes" id="UP000186953"/>
    </source>
</evidence>
<dbReference type="EMBL" id="FTMA01000018">
    <property type="protein sequence ID" value="SIR43524.1"/>
    <property type="molecule type" value="Genomic_DNA"/>
</dbReference>
<dbReference type="Pfam" id="PF13715">
    <property type="entry name" value="CarbopepD_reg_2"/>
    <property type="match status" value="1"/>
</dbReference>
<sequence length="274" mass="31370">MLVTAQSFSQISGNVTDNKTGLPIEFVNVWVKNTLIGTTTNDKGSFNFERAKIGDTLLISYLGYEELEFLAKTENVVELIPTSIELDEVMIIPMRNEQIKSINSYKKHRKINEFYYNGHYSLARYYEYKKEYDQNPFIKELSLVVSSALKNKVKFKVHLIKADKDGQPSNQILSEYYILETGKGETEIIIDLTKEKLMLPKEGFFVVVDRLNLKENKLSNKLASDILQPAIGMEKEDSEKNTWLGYSGKWIAPNDLKKFTGSDKNIAINIKLTD</sequence>
<dbReference type="InterPro" id="IPR008969">
    <property type="entry name" value="CarboxyPept-like_regulatory"/>
</dbReference>
<accession>A0A1N7AWT8</accession>